<dbReference type="PANTHER" id="PTHR39328">
    <property type="entry name" value="BLL2871 PROTEIN"/>
    <property type="match status" value="1"/>
</dbReference>
<accession>A0A401UM03</accession>
<dbReference type="SUPFAM" id="SSF56235">
    <property type="entry name" value="N-terminal nucleophile aminohydrolases (Ntn hydrolases)"/>
    <property type="match status" value="1"/>
</dbReference>
<name>A0A401UM03_9CLOT</name>
<dbReference type="RefSeq" id="WP_125001375.1">
    <property type="nucleotide sequence ID" value="NZ_BHYK01000010.1"/>
</dbReference>
<sequence>MDKINYAEFTNTYSIVAFDPIKNQLGISMQTHNFAACNRVIYAEPGVGVVASQSYTNPIYGFDGIKMMKEGKLPKQILKDLIEGDIDSEYRQVGIIDAKGNVSAYTGNNCVKEAGHRTGKYYSCQANMMLKNTVWDAMGNAFESYDGELIDCIMNAMEAAESEGGDIRGAQSAAITIVTSEPIEKPWLGYIYDFKVYDNPKPLKELRRLINLKKANNCIDSSQIMLHEGILDSTKISSSMEQFNFAVNKIPNQDSRIQYQFYYAMSLLKCGLKDESISLFKSVFTANPIWKELAIRIAKSESNECLSQIINNI</sequence>
<dbReference type="EMBL" id="BHYK01000010">
    <property type="protein sequence ID" value="GCD10555.1"/>
    <property type="molecule type" value="Genomic_DNA"/>
</dbReference>
<dbReference type="Proteomes" id="UP000287872">
    <property type="component" value="Unassembled WGS sequence"/>
</dbReference>
<dbReference type="Gene3D" id="3.60.20.10">
    <property type="entry name" value="Glutamine Phosphoribosylpyrophosphate, subunit 1, domain 1"/>
    <property type="match status" value="1"/>
</dbReference>
<dbReference type="OrthoDB" id="9790012at2"/>
<proteinExistence type="predicted"/>
<comment type="caution">
    <text evidence="1">The sequence shown here is derived from an EMBL/GenBank/DDBJ whole genome shotgun (WGS) entry which is preliminary data.</text>
</comment>
<evidence type="ECO:0000313" key="1">
    <source>
        <dbReference type="EMBL" id="GCD10555.1"/>
    </source>
</evidence>
<organism evidence="1 2">
    <name type="scientific">Clostridium tagluense</name>
    <dbReference type="NCBI Taxonomy" id="360422"/>
    <lineage>
        <taxon>Bacteria</taxon>
        <taxon>Bacillati</taxon>
        <taxon>Bacillota</taxon>
        <taxon>Clostridia</taxon>
        <taxon>Eubacteriales</taxon>
        <taxon>Clostridiaceae</taxon>
        <taxon>Clostridium</taxon>
    </lineage>
</organism>
<dbReference type="InterPro" id="IPR029055">
    <property type="entry name" value="Ntn_hydrolases_N"/>
</dbReference>
<dbReference type="InterPro" id="IPR010430">
    <property type="entry name" value="DUF1028"/>
</dbReference>
<reference evidence="1 2" key="1">
    <citation type="submission" date="2018-11" db="EMBL/GenBank/DDBJ databases">
        <title>Genome sequencing and assembly of Clostridium tagluense strain A121.</title>
        <authorList>
            <person name="Murakami T."/>
            <person name="Segawa T."/>
            <person name="Shcherbakova V.A."/>
            <person name="Mori H."/>
            <person name="Yoshimura Y."/>
        </authorList>
    </citation>
    <scope>NUCLEOTIDE SEQUENCE [LARGE SCALE GENOMIC DNA]</scope>
    <source>
        <strain evidence="1 2">A121</strain>
    </source>
</reference>
<dbReference type="PANTHER" id="PTHR39328:SF1">
    <property type="entry name" value="BLL2871 PROTEIN"/>
    <property type="match status" value="1"/>
</dbReference>
<evidence type="ECO:0000313" key="2">
    <source>
        <dbReference type="Proteomes" id="UP000287872"/>
    </source>
</evidence>
<dbReference type="AlphaFoldDB" id="A0A401UM03"/>
<dbReference type="Pfam" id="PF06267">
    <property type="entry name" value="DUF1028"/>
    <property type="match status" value="1"/>
</dbReference>
<gene>
    <name evidence="1" type="ORF">Ctaglu_21780</name>
</gene>
<keyword evidence="2" id="KW-1185">Reference proteome</keyword>
<protein>
    <submittedName>
        <fullName evidence="1">Uncharacterized protein</fullName>
    </submittedName>
</protein>